<evidence type="ECO:0000313" key="2">
    <source>
        <dbReference type="Proteomes" id="UP001222770"/>
    </source>
</evidence>
<accession>A0ABT6CEG7</accession>
<gene>
    <name evidence="1" type="ORF">POM99_03850</name>
</gene>
<dbReference type="InterPro" id="IPR002629">
    <property type="entry name" value="Met_Synth_C/arc"/>
</dbReference>
<dbReference type="RefSeq" id="WP_277275487.1">
    <property type="nucleotide sequence ID" value="NZ_JAROCY010000003.1"/>
</dbReference>
<dbReference type="PANTHER" id="PTHR43844">
    <property type="entry name" value="METHIONINE SYNTHASE"/>
    <property type="match status" value="1"/>
</dbReference>
<dbReference type="Proteomes" id="UP001222770">
    <property type="component" value="Unassembled WGS sequence"/>
</dbReference>
<evidence type="ECO:0000313" key="1">
    <source>
        <dbReference type="EMBL" id="MDF8332324.1"/>
    </source>
</evidence>
<dbReference type="Gene3D" id="3.20.20.210">
    <property type="match status" value="1"/>
</dbReference>
<protein>
    <submittedName>
        <fullName evidence="1">Cobalamin-independent methionine synthase II family protein</fullName>
    </submittedName>
</protein>
<dbReference type="CDD" id="cd03311">
    <property type="entry name" value="CIMS_C_terminal_like"/>
    <property type="match status" value="1"/>
</dbReference>
<comment type="caution">
    <text evidence="1">The sequence shown here is derived from an EMBL/GenBank/DDBJ whole genome shotgun (WGS) entry which is preliminary data.</text>
</comment>
<dbReference type="SUPFAM" id="SSF51726">
    <property type="entry name" value="UROD/MetE-like"/>
    <property type="match status" value="1"/>
</dbReference>
<reference evidence="1 2" key="1">
    <citation type="submission" date="2023-03" db="EMBL/GenBank/DDBJ databases">
        <title>Novosphingobium cyanobacteriorum sp. nov., isolated from a eutrophic reservoir during the Microcystis bloom period.</title>
        <authorList>
            <person name="Kang M."/>
            <person name="Le V."/>
            <person name="Ko S.-R."/>
            <person name="Lee S.-A."/>
            <person name="Ahn C.-Y."/>
        </authorList>
    </citation>
    <scope>NUCLEOTIDE SEQUENCE [LARGE SCALE GENOMIC DNA]</scope>
    <source>
        <strain evidence="1 2">HBC54</strain>
    </source>
</reference>
<proteinExistence type="predicted"/>
<dbReference type="InterPro" id="IPR038071">
    <property type="entry name" value="UROD/MetE-like_sf"/>
</dbReference>
<name>A0ABT6CEG7_9SPHN</name>
<organism evidence="1 2">
    <name type="scientific">Novosphingobium cyanobacteriorum</name>
    <dbReference type="NCBI Taxonomy" id="3024215"/>
    <lineage>
        <taxon>Bacteria</taxon>
        <taxon>Pseudomonadati</taxon>
        <taxon>Pseudomonadota</taxon>
        <taxon>Alphaproteobacteria</taxon>
        <taxon>Sphingomonadales</taxon>
        <taxon>Sphingomonadaceae</taxon>
        <taxon>Novosphingobium</taxon>
    </lineage>
</organism>
<dbReference type="EMBL" id="JAROCY010000003">
    <property type="protein sequence ID" value="MDF8332324.1"/>
    <property type="molecule type" value="Genomic_DNA"/>
</dbReference>
<dbReference type="PANTHER" id="PTHR43844:SF2">
    <property type="entry name" value="SYNTHASE, VITAMIN-B12 INDEPENDENT, PUTATIVE (AFU_ORTHOLOGUE AFUA_3G12060)-RELATED"/>
    <property type="match status" value="1"/>
</dbReference>
<keyword evidence="2" id="KW-1185">Reference proteome</keyword>
<sequence>MAKIKTTHVGSLPRGDELTPLLLARDKGEPYDAAEFDAKVSAAVDEAVRQQVEAGVSIVSDGELGKVGYSTYMIERLSGFGGHIDRKPAADLAEVPNLAKKLSAIMGSQEFVRASCIAPVRKVTLQPLHDDIRRFKAALAKHAAPDTEAFMNAASPGLITAFQVNRHYPSHEAYLADLADAMREEYETIVSEGFYLQLDCPDLAMSRHTGYQDLSEEDFLKVAAANVEALNAATANIPPERMRMHICWGNYEGPHDHDIPLERVIDIVLKARPATVLFEAANPRHEHEWKVWKDAKLPDHKILAPGLIDTCSNYIEHPELIAQRIERFAEFVGPDRVVASTDCGFGTFAGYGKLDPIVTWRKLKALREGADIAGARL</sequence>